<feature type="non-terminal residue" evidence="1">
    <location>
        <position position="1"/>
    </location>
</feature>
<reference evidence="1 2" key="1">
    <citation type="journal article" date="2024" name="G3 (Bethesda)">
        <title>Genome assembly of Hibiscus sabdariffa L. provides insights into metabolisms of medicinal natural products.</title>
        <authorList>
            <person name="Kim T."/>
        </authorList>
    </citation>
    <scope>NUCLEOTIDE SEQUENCE [LARGE SCALE GENOMIC DNA]</scope>
    <source>
        <strain evidence="1">TK-2024</strain>
        <tissue evidence="1">Old leaves</tissue>
    </source>
</reference>
<dbReference type="EMBL" id="JBBPBN010000207">
    <property type="protein sequence ID" value="KAK8972574.1"/>
    <property type="molecule type" value="Genomic_DNA"/>
</dbReference>
<evidence type="ECO:0000313" key="1">
    <source>
        <dbReference type="EMBL" id="KAK8972574.1"/>
    </source>
</evidence>
<accession>A0ABR2N8T3</accession>
<proteinExistence type="predicted"/>
<dbReference type="Gene3D" id="3.40.30.10">
    <property type="entry name" value="Glutaredoxin"/>
    <property type="match status" value="1"/>
</dbReference>
<protein>
    <submittedName>
        <fullName evidence="1">Uncharacterized protein</fullName>
    </submittedName>
</protein>
<name>A0ABR2N8T3_9ROSI</name>
<dbReference type="Proteomes" id="UP001396334">
    <property type="component" value="Unassembled WGS sequence"/>
</dbReference>
<comment type="caution">
    <text evidence="1">The sequence shown here is derived from an EMBL/GenBank/DDBJ whole genome shotgun (WGS) entry which is preliminary data.</text>
</comment>
<gene>
    <name evidence="1" type="ORF">V6N11_082505</name>
</gene>
<evidence type="ECO:0000313" key="2">
    <source>
        <dbReference type="Proteomes" id="UP001396334"/>
    </source>
</evidence>
<sequence>SQSQYQFMEVGTRMVADRPVVISSRSACCMSRTIQDSDKWFGANPMVCELDDIQNVQQVERELPKMGASPAFHLYS</sequence>
<organism evidence="1 2">
    <name type="scientific">Hibiscus sabdariffa</name>
    <name type="common">roselle</name>
    <dbReference type="NCBI Taxonomy" id="183260"/>
    <lineage>
        <taxon>Eukaryota</taxon>
        <taxon>Viridiplantae</taxon>
        <taxon>Streptophyta</taxon>
        <taxon>Embryophyta</taxon>
        <taxon>Tracheophyta</taxon>
        <taxon>Spermatophyta</taxon>
        <taxon>Magnoliopsida</taxon>
        <taxon>eudicotyledons</taxon>
        <taxon>Gunneridae</taxon>
        <taxon>Pentapetalae</taxon>
        <taxon>rosids</taxon>
        <taxon>malvids</taxon>
        <taxon>Malvales</taxon>
        <taxon>Malvaceae</taxon>
        <taxon>Malvoideae</taxon>
        <taxon>Hibiscus</taxon>
    </lineage>
</organism>
<keyword evidence="2" id="KW-1185">Reference proteome</keyword>